<evidence type="ECO:0000256" key="1">
    <source>
        <dbReference type="SAM" id="SignalP"/>
    </source>
</evidence>
<dbReference type="OrthoDB" id="5741133at2"/>
<gene>
    <name evidence="2" type="ORF">HMF8227_02650</name>
</gene>
<sequence length="167" mass="19053">MRSMILALMLVAGAFAPALAHQQKAAITKVLFNPRTEHIEVMHRFYLHDAEHAVRQIFGSDADIIADKQTQQRFAAYVAKRFTLLRDKKALTLNAVGFESDGKFFWVYQETPIPVNLEGLAVRHHALRDIWTEQTNMVNIETLDGDIKTLHFDGNDEILSVEFGHQH</sequence>
<proteinExistence type="predicted"/>
<dbReference type="Proteomes" id="UP000245728">
    <property type="component" value="Chromosome"/>
</dbReference>
<reference evidence="2 3" key="1">
    <citation type="submission" date="2018-05" db="EMBL/GenBank/DDBJ databases">
        <title>Salinimonas sp. HMF8227 Genome sequencing and assembly.</title>
        <authorList>
            <person name="Kang H."/>
            <person name="Kang J."/>
            <person name="Cha I."/>
            <person name="Kim H."/>
            <person name="Joh K."/>
        </authorList>
    </citation>
    <scope>NUCLEOTIDE SEQUENCE [LARGE SCALE GENOMIC DNA]</scope>
    <source>
        <strain evidence="2 3">HMF8227</strain>
    </source>
</reference>
<dbReference type="EMBL" id="CP029347">
    <property type="protein sequence ID" value="AWL13102.1"/>
    <property type="molecule type" value="Genomic_DNA"/>
</dbReference>
<accession>A0A2S2E6E7</accession>
<evidence type="ECO:0000313" key="3">
    <source>
        <dbReference type="Proteomes" id="UP000245728"/>
    </source>
</evidence>
<feature type="chain" id="PRO_5015391245" description="Orphan protein" evidence="1">
    <location>
        <begin position="21"/>
        <end position="167"/>
    </location>
</feature>
<name>A0A2S2E6E7_9ALTE</name>
<feature type="signal peptide" evidence="1">
    <location>
        <begin position="1"/>
        <end position="20"/>
    </location>
</feature>
<dbReference type="InterPro" id="IPR046525">
    <property type="entry name" value="DUF6702"/>
</dbReference>
<evidence type="ECO:0000313" key="2">
    <source>
        <dbReference type="EMBL" id="AWL13102.1"/>
    </source>
</evidence>
<evidence type="ECO:0008006" key="4">
    <source>
        <dbReference type="Google" id="ProtNLM"/>
    </source>
</evidence>
<dbReference type="AlphaFoldDB" id="A0A2S2E6E7"/>
<dbReference type="Pfam" id="PF20420">
    <property type="entry name" value="DUF6702"/>
    <property type="match status" value="1"/>
</dbReference>
<keyword evidence="3" id="KW-1185">Reference proteome</keyword>
<protein>
    <recommendedName>
        <fullName evidence="4">Orphan protein</fullName>
    </recommendedName>
</protein>
<organism evidence="2 3">
    <name type="scientific">Saliniradius amylolyticus</name>
    <dbReference type="NCBI Taxonomy" id="2183582"/>
    <lineage>
        <taxon>Bacteria</taxon>
        <taxon>Pseudomonadati</taxon>
        <taxon>Pseudomonadota</taxon>
        <taxon>Gammaproteobacteria</taxon>
        <taxon>Alteromonadales</taxon>
        <taxon>Alteromonadaceae</taxon>
        <taxon>Saliniradius</taxon>
    </lineage>
</organism>
<dbReference type="KEGG" id="salh:HMF8227_02650"/>
<dbReference type="RefSeq" id="WP_109340622.1">
    <property type="nucleotide sequence ID" value="NZ_CP029347.1"/>
</dbReference>
<keyword evidence="1" id="KW-0732">Signal</keyword>